<reference evidence="1 2" key="1">
    <citation type="submission" date="2020-02" db="EMBL/GenBank/DDBJ databases">
        <title>Sequencing the genomes of 1000 actinobacteria strains.</title>
        <authorList>
            <person name="Klenk H.-P."/>
        </authorList>
    </citation>
    <scope>NUCLEOTIDE SEQUENCE [LARGE SCALE GENOMIC DNA]</scope>
    <source>
        <strain evidence="1 2">DSM 19609</strain>
    </source>
</reference>
<sequence length="230" mass="24576">MDTSSQHLDDTGRDNGGLIAALSAPQPSVRLHAAMAAGTRPCPGIVPLLVERCGVEPDFFVRDMLTWALTRQAADQVVPHLLSELRSPNPRARSQSLHTLSKIGDRGSWAGISTSVVHDADEDVARSAWRAAVALVPDDGRAGLAAQLAEELGRGGPEVRLSLSRALIALGDSSAPAMRRALTSDDPEIQAHARATELLRADPDREFSWALQEARRVTIVGTEGESDADR</sequence>
<dbReference type="Pfam" id="PF13646">
    <property type="entry name" value="HEAT_2"/>
    <property type="match status" value="1"/>
</dbReference>
<name>A0ABX0SHG2_9ACTN</name>
<dbReference type="InterPro" id="IPR011989">
    <property type="entry name" value="ARM-like"/>
</dbReference>
<organism evidence="1 2">
    <name type="scientific">Brooklawnia cerclae</name>
    <dbReference type="NCBI Taxonomy" id="349934"/>
    <lineage>
        <taxon>Bacteria</taxon>
        <taxon>Bacillati</taxon>
        <taxon>Actinomycetota</taxon>
        <taxon>Actinomycetes</taxon>
        <taxon>Propionibacteriales</taxon>
        <taxon>Propionibacteriaceae</taxon>
        <taxon>Brooklawnia</taxon>
    </lineage>
</organism>
<evidence type="ECO:0000313" key="1">
    <source>
        <dbReference type="EMBL" id="NIH57843.1"/>
    </source>
</evidence>
<accession>A0ABX0SHG2</accession>
<comment type="caution">
    <text evidence="1">The sequence shown here is derived from an EMBL/GenBank/DDBJ whole genome shotgun (WGS) entry which is preliminary data.</text>
</comment>
<proteinExistence type="predicted"/>
<dbReference type="Proteomes" id="UP000749311">
    <property type="component" value="Unassembled WGS sequence"/>
</dbReference>
<dbReference type="Gene3D" id="1.25.10.10">
    <property type="entry name" value="Leucine-rich Repeat Variant"/>
    <property type="match status" value="1"/>
</dbReference>
<evidence type="ECO:0000313" key="2">
    <source>
        <dbReference type="Proteomes" id="UP000749311"/>
    </source>
</evidence>
<dbReference type="SUPFAM" id="SSF48371">
    <property type="entry name" value="ARM repeat"/>
    <property type="match status" value="1"/>
</dbReference>
<dbReference type="InterPro" id="IPR016024">
    <property type="entry name" value="ARM-type_fold"/>
</dbReference>
<dbReference type="RefSeq" id="WP_167168225.1">
    <property type="nucleotide sequence ID" value="NZ_BAAAOO010000007.1"/>
</dbReference>
<keyword evidence="2" id="KW-1185">Reference proteome</keyword>
<protein>
    <submittedName>
        <fullName evidence="1">HEAT repeat protein</fullName>
    </submittedName>
</protein>
<gene>
    <name evidence="1" type="ORF">FB473_002488</name>
</gene>
<dbReference type="EMBL" id="JAAMOZ010000001">
    <property type="protein sequence ID" value="NIH57843.1"/>
    <property type="molecule type" value="Genomic_DNA"/>
</dbReference>